<dbReference type="Pfam" id="PF13671">
    <property type="entry name" value="AAA_33"/>
    <property type="match status" value="1"/>
</dbReference>
<dbReference type="RefSeq" id="WP_119087749.1">
    <property type="nucleotide sequence ID" value="NZ_QXIV01000037.1"/>
</dbReference>
<dbReference type="SUPFAM" id="SSF52540">
    <property type="entry name" value="P-loop containing nucleoside triphosphate hydrolases"/>
    <property type="match status" value="1"/>
</dbReference>
<sequence>MNAYVILITGPRASGKSTFAAEVHRALVGSVLLHVDDPFHEVLVQDRSRWNGQEIDLYAVILRHELGLARDLALAGSCVIVDATVLPGQLAPLVDNPPAPGLDIVVLLPSLEDCLANEHRPTRTVPVREEKVTATWQEMQEWRRVTGASIQAVDGCEVERRETLSVIVKQLQQAP</sequence>
<organism evidence="1 4">
    <name type="scientific">Candidatus Cryosericum hinesii</name>
    <dbReference type="NCBI Taxonomy" id="2290915"/>
    <lineage>
        <taxon>Bacteria</taxon>
        <taxon>Pseudomonadati</taxon>
        <taxon>Caldisericota/Cryosericota group</taxon>
        <taxon>Candidatus Cryosericota</taxon>
        <taxon>Candidatus Cryosericia</taxon>
        <taxon>Candidatus Cryosericales</taxon>
        <taxon>Candidatus Cryosericaceae</taxon>
        <taxon>Candidatus Cryosericum</taxon>
    </lineage>
</organism>
<dbReference type="EMBL" id="QXIX01000045">
    <property type="protein sequence ID" value="RIE13173.1"/>
    <property type="molecule type" value="Genomic_DNA"/>
</dbReference>
<dbReference type="InterPro" id="IPR027417">
    <property type="entry name" value="P-loop_NTPase"/>
</dbReference>
<dbReference type="EMBL" id="QXIW01000027">
    <property type="protein sequence ID" value="RIE12996.1"/>
    <property type="molecule type" value="Genomic_DNA"/>
</dbReference>
<dbReference type="AlphaFoldDB" id="A0A398DBN0"/>
<comment type="caution">
    <text evidence="1">The sequence shown here is derived from an EMBL/GenBank/DDBJ whole genome shotgun (WGS) entry which is preliminary data.</text>
</comment>
<keyword evidence="3" id="KW-1185">Reference proteome</keyword>
<proteinExistence type="predicted"/>
<evidence type="ECO:0000313" key="3">
    <source>
        <dbReference type="Proteomes" id="UP000265724"/>
    </source>
</evidence>
<name>A0A398DBN0_9BACT</name>
<reference evidence="3 4" key="1">
    <citation type="submission" date="2018-09" db="EMBL/GenBank/DDBJ databases">
        <title>Discovery and Ecogenomic Context for Candidatus Cryosericales, a Global Caldiserica Order Active in Thawing Permafrost.</title>
        <authorList>
            <person name="Martinez M.A."/>
            <person name="Woodcroft B.J."/>
            <person name="Ignacio Espinoza J.C."/>
            <person name="Zayed A."/>
            <person name="Singleton C.M."/>
            <person name="Boyd J."/>
            <person name="Li Y.-F."/>
            <person name="Purvine S."/>
            <person name="Maughan H."/>
            <person name="Hodgkins S.B."/>
            <person name="Anderson D."/>
            <person name="Sederholm M."/>
            <person name="Temperton B."/>
            <person name="Saleska S.R."/>
            <person name="Tyson G.W."/>
            <person name="Rich V.I."/>
        </authorList>
    </citation>
    <scope>NUCLEOTIDE SEQUENCE [LARGE SCALE GENOMIC DNA]</scope>
    <source>
        <strain evidence="2 3">SMC2</strain>
        <strain evidence="1 4">SMC3</strain>
    </source>
</reference>
<dbReference type="Proteomes" id="UP000266042">
    <property type="component" value="Unassembled WGS sequence"/>
</dbReference>
<gene>
    <name evidence="2" type="ORF">SMC2_05775</name>
    <name evidence="1" type="ORF">SMC3_05385</name>
</gene>
<accession>A0A398DBN0</accession>
<evidence type="ECO:0000313" key="4">
    <source>
        <dbReference type="Proteomes" id="UP000266042"/>
    </source>
</evidence>
<dbReference type="Gene3D" id="3.40.50.300">
    <property type="entry name" value="P-loop containing nucleotide triphosphate hydrolases"/>
    <property type="match status" value="1"/>
</dbReference>
<dbReference type="Proteomes" id="UP000265724">
    <property type="component" value="Unassembled WGS sequence"/>
</dbReference>
<evidence type="ECO:0000313" key="2">
    <source>
        <dbReference type="EMBL" id="RIE13173.1"/>
    </source>
</evidence>
<protein>
    <submittedName>
        <fullName evidence="1">Uncharacterized protein</fullName>
    </submittedName>
</protein>
<evidence type="ECO:0000313" key="1">
    <source>
        <dbReference type="EMBL" id="RIE12996.1"/>
    </source>
</evidence>